<comment type="caution">
    <text evidence="1">The sequence shown here is derived from an EMBL/GenBank/DDBJ whole genome shotgun (WGS) entry which is preliminary data.</text>
</comment>
<dbReference type="Proteomes" id="UP001164929">
    <property type="component" value="Chromosome 14"/>
</dbReference>
<protein>
    <submittedName>
        <fullName evidence="1">Uncharacterized protein</fullName>
    </submittedName>
</protein>
<keyword evidence="2" id="KW-1185">Reference proteome</keyword>
<name>A0AAD6PXV4_9ROSI</name>
<dbReference type="EMBL" id="JAQIZT010000014">
    <property type="protein sequence ID" value="KAJ6971556.1"/>
    <property type="molecule type" value="Genomic_DNA"/>
</dbReference>
<proteinExistence type="predicted"/>
<evidence type="ECO:0000313" key="2">
    <source>
        <dbReference type="Proteomes" id="UP001164929"/>
    </source>
</evidence>
<sequence length="45" mass="5247">MILFFAYGYISELIETVSSRSNQRKETQGKEKEKKATLWVAYSKS</sequence>
<evidence type="ECO:0000313" key="1">
    <source>
        <dbReference type="EMBL" id="KAJ6971556.1"/>
    </source>
</evidence>
<accession>A0AAD6PXV4</accession>
<organism evidence="1 2">
    <name type="scientific">Populus alba x Populus x berolinensis</name>
    <dbReference type="NCBI Taxonomy" id="444605"/>
    <lineage>
        <taxon>Eukaryota</taxon>
        <taxon>Viridiplantae</taxon>
        <taxon>Streptophyta</taxon>
        <taxon>Embryophyta</taxon>
        <taxon>Tracheophyta</taxon>
        <taxon>Spermatophyta</taxon>
        <taxon>Magnoliopsida</taxon>
        <taxon>eudicotyledons</taxon>
        <taxon>Gunneridae</taxon>
        <taxon>Pentapetalae</taxon>
        <taxon>rosids</taxon>
        <taxon>fabids</taxon>
        <taxon>Malpighiales</taxon>
        <taxon>Salicaceae</taxon>
        <taxon>Saliceae</taxon>
        <taxon>Populus</taxon>
    </lineage>
</organism>
<reference evidence="1" key="1">
    <citation type="journal article" date="2023" name="Mol. Ecol. Resour.">
        <title>Chromosome-level genome assembly of a triploid poplar Populus alba 'Berolinensis'.</title>
        <authorList>
            <person name="Chen S."/>
            <person name="Yu Y."/>
            <person name="Wang X."/>
            <person name="Wang S."/>
            <person name="Zhang T."/>
            <person name="Zhou Y."/>
            <person name="He R."/>
            <person name="Meng N."/>
            <person name="Wang Y."/>
            <person name="Liu W."/>
            <person name="Liu Z."/>
            <person name="Liu J."/>
            <person name="Guo Q."/>
            <person name="Huang H."/>
            <person name="Sederoff R.R."/>
            <person name="Wang G."/>
            <person name="Qu G."/>
            <person name="Chen S."/>
        </authorList>
    </citation>
    <scope>NUCLEOTIDE SEQUENCE</scope>
    <source>
        <strain evidence="1">SC-2020</strain>
    </source>
</reference>
<dbReference type="AlphaFoldDB" id="A0AAD6PXV4"/>
<gene>
    <name evidence="1" type="ORF">NC653_032160</name>
</gene>